<gene>
    <name evidence="1" type="ORF">LCGC14_2248960</name>
</gene>
<protein>
    <submittedName>
        <fullName evidence="1">Uncharacterized protein</fullName>
    </submittedName>
</protein>
<comment type="caution">
    <text evidence="1">The sequence shown here is derived from an EMBL/GenBank/DDBJ whole genome shotgun (WGS) entry which is preliminary data.</text>
</comment>
<organism evidence="1">
    <name type="scientific">marine sediment metagenome</name>
    <dbReference type="NCBI Taxonomy" id="412755"/>
    <lineage>
        <taxon>unclassified sequences</taxon>
        <taxon>metagenomes</taxon>
        <taxon>ecological metagenomes</taxon>
    </lineage>
</organism>
<name>A0A0F9FFQ8_9ZZZZ</name>
<dbReference type="AlphaFoldDB" id="A0A0F9FFQ8"/>
<proteinExistence type="predicted"/>
<sequence length="221" mass="25376">MVKTAVKPIVEVTTEQMISLLFAQNTTSFVGFDSITEPAMRKTNNRFLGMVEKSSTVSALGWYQYGRMVNNAQKRQFTSELRTTLLENGVPESVIDGFENDLTDIVESAHQQFESAGLSWGEYMVDPKIDTKSRMLIDHTKKDGEYRVYAQVAILNTKTPVYKWKDTGKELSEQEISEMKEFFPPKKEGSRQGLKRPYIIRTYALDNVISFRINKSEYKIQ</sequence>
<reference evidence="1" key="1">
    <citation type="journal article" date="2015" name="Nature">
        <title>Complex archaea that bridge the gap between prokaryotes and eukaryotes.</title>
        <authorList>
            <person name="Spang A."/>
            <person name="Saw J.H."/>
            <person name="Jorgensen S.L."/>
            <person name="Zaremba-Niedzwiedzka K."/>
            <person name="Martijn J."/>
            <person name="Lind A.E."/>
            <person name="van Eijk R."/>
            <person name="Schleper C."/>
            <person name="Guy L."/>
            <person name="Ettema T.J."/>
        </authorList>
    </citation>
    <scope>NUCLEOTIDE SEQUENCE</scope>
</reference>
<dbReference type="EMBL" id="LAZR01030614">
    <property type="protein sequence ID" value="KKL56085.1"/>
    <property type="molecule type" value="Genomic_DNA"/>
</dbReference>
<accession>A0A0F9FFQ8</accession>
<evidence type="ECO:0000313" key="1">
    <source>
        <dbReference type="EMBL" id="KKL56085.1"/>
    </source>
</evidence>